<accession>B3E546</accession>
<dbReference type="Pfam" id="PF02954">
    <property type="entry name" value="HTH_8"/>
    <property type="match status" value="1"/>
</dbReference>
<dbReference type="SUPFAM" id="SSF52540">
    <property type="entry name" value="P-loop containing nucleoside triphosphate hydrolases"/>
    <property type="match status" value="1"/>
</dbReference>
<evidence type="ECO:0000256" key="4">
    <source>
        <dbReference type="ARBA" id="ARBA00023125"/>
    </source>
</evidence>
<dbReference type="Pfam" id="PF06505">
    <property type="entry name" value="XylR_N"/>
    <property type="match status" value="1"/>
</dbReference>
<keyword evidence="3" id="KW-0805">Transcription regulation</keyword>
<keyword evidence="5" id="KW-0010">Activator</keyword>
<dbReference type="SMART" id="SM00989">
    <property type="entry name" value="V4R"/>
    <property type="match status" value="1"/>
</dbReference>
<dbReference type="Gene3D" id="3.30.1380.20">
    <property type="entry name" value="Trafficking protein particle complex subunit 3"/>
    <property type="match status" value="1"/>
</dbReference>
<feature type="domain" description="Sigma-54 factor interaction" evidence="7">
    <location>
        <begin position="237"/>
        <end position="466"/>
    </location>
</feature>
<keyword evidence="9" id="KW-1185">Reference proteome</keyword>
<dbReference type="HOGENOM" id="CLU_000445_119_2_7"/>
<dbReference type="PROSITE" id="PS00688">
    <property type="entry name" value="SIGMA54_INTERACT_3"/>
    <property type="match status" value="1"/>
</dbReference>
<evidence type="ECO:0000256" key="2">
    <source>
        <dbReference type="ARBA" id="ARBA00022840"/>
    </source>
</evidence>
<dbReference type="InterPro" id="IPR010523">
    <property type="entry name" value="XylR_N"/>
</dbReference>
<dbReference type="InterPro" id="IPR002197">
    <property type="entry name" value="HTH_Fis"/>
</dbReference>
<dbReference type="EMBL" id="CP001089">
    <property type="protein sequence ID" value="ACD94611.1"/>
    <property type="molecule type" value="Genomic_DNA"/>
</dbReference>
<dbReference type="SUPFAM" id="SSF46689">
    <property type="entry name" value="Homeodomain-like"/>
    <property type="match status" value="1"/>
</dbReference>
<reference evidence="8 9" key="1">
    <citation type="submission" date="2008-05" db="EMBL/GenBank/DDBJ databases">
        <title>Complete sequence of chromosome of Geobacter lovleyi SZ.</title>
        <authorList>
            <consortium name="US DOE Joint Genome Institute"/>
            <person name="Lucas S."/>
            <person name="Copeland A."/>
            <person name="Lapidus A."/>
            <person name="Glavina del Rio T."/>
            <person name="Dalin E."/>
            <person name="Tice H."/>
            <person name="Bruce D."/>
            <person name="Goodwin L."/>
            <person name="Pitluck S."/>
            <person name="Chertkov O."/>
            <person name="Meincke L."/>
            <person name="Brettin T."/>
            <person name="Detter J.C."/>
            <person name="Han C."/>
            <person name="Tapia R."/>
            <person name="Kuske C.R."/>
            <person name="Schmutz J."/>
            <person name="Larimer F."/>
            <person name="Land M."/>
            <person name="Hauser L."/>
            <person name="Kyrpides N."/>
            <person name="Mikhailova N."/>
            <person name="Sung Y."/>
            <person name="Fletcher K.E."/>
            <person name="Ritalahti K.M."/>
            <person name="Loeffler F.E."/>
            <person name="Richardson P."/>
        </authorList>
    </citation>
    <scope>NUCLEOTIDE SEQUENCE [LARGE SCALE GENOMIC DNA]</scope>
    <source>
        <strain evidence="9">ATCC BAA-1151 / DSM 17278 / SZ</strain>
    </source>
</reference>
<dbReference type="Pfam" id="PF02830">
    <property type="entry name" value="V4R"/>
    <property type="match status" value="1"/>
</dbReference>
<dbReference type="InterPro" id="IPR003593">
    <property type="entry name" value="AAA+_ATPase"/>
</dbReference>
<dbReference type="eggNOG" id="COG3829">
    <property type="taxonomic scope" value="Bacteria"/>
</dbReference>
<dbReference type="InterPro" id="IPR025943">
    <property type="entry name" value="Sigma_54_int_dom_ATP-bd_2"/>
</dbReference>
<evidence type="ECO:0000256" key="1">
    <source>
        <dbReference type="ARBA" id="ARBA00022741"/>
    </source>
</evidence>
<dbReference type="PRINTS" id="PR01590">
    <property type="entry name" value="HTHFIS"/>
</dbReference>
<dbReference type="GO" id="GO:0005524">
    <property type="term" value="F:ATP binding"/>
    <property type="evidence" value="ECO:0007669"/>
    <property type="project" value="UniProtKB-KW"/>
</dbReference>
<evidence type="ECO:0000259" key="7">
    <source>
        <dbReference type="PROSITE" id="PS50045"/>
    </source>
</evidence>
<dbReference type="InterPro" id="IPR002078">
    <property type="entry name" value="Sigma_54_int"/>
</dbReference>
<dbReference type="AlphaFoldDB" id="B3E546"/>
<dbReference type="KEGG" id="glo:Glov_0888"/>
<dbReference type="Pfam" id="PF25601">
    <property type="entry name" value="AAA_lid_14"/>
    <property type="match status" value="1"/>
</dbReference>
<dbReference type="InterPro" id="IPR004096">
    <property type="entry name" value="V4R"/>
</dbReference>
<dbReference type="SUPFAM" id="SSF111126">
    <property type="entry name" value="Ligand-binding domain in the NO signalling and Golgi transport"/>
    <property type="match status" value="1"/>
</dbReference>
<protein>
    <submittedName>
        <fullName evidence="8">Putative sigma54 specific transcriptional regulator</fullName>
    </submittedName>
</protein>
<dbReference type="InterPro" id="IPR058031">
    <property type="entry name" value="AAA_lid_NorR"/>
</dbReference>
<dbReference type="STRING" id="398767.Glov_0888"/>
<dbReference type="Gene3D" id="1.10.10.60">
    <property type="entry name" value="Homeodomain-like"/>
    <property type="match status" value="1"/>
</dbReference>
<dbReference type="Pfam" id="PF00158">
    <property type="entry name" value="Sigma54_activat"/>
    <property type="match status" value="1"/>
</dbReference>
<dbReference type="Gene3D" id="1.10.8.60">
    <property type="match status" value="1"/>
</dbReference>
<sequence>MYGFRGVSMKAEELDLRRILSFRPKGGTIQFMGHRAMIVDALAMGLLRKELIENLGNFAARTILTRFGYAHGWSTADNLCIEYPDLKDDPKTGPTLHMLQGILNVATNDVFHEPSFRISIRSQESYEAEQHLLHVGIPSDPVCWTLTGYISGYCSRMQGEEVYCIEHQCCAMGDAICRYEVRTREDWDEEIEPHLPFFRADTIDSVLHEVTAKLKKTERDIKVRRSLMDGDLGCCGLAAKSKTMRKTIDLARRIAKVESSVVITGESGVGKERIARIIHSESSRALRPFVAINCSAVTETLLESEFFGHARGAFTGANRDRIGLFEAANGGTLFLDEVGEISPGMQAKLLRVLQEKEIRRVGENSSRPVDVRIISATNRDLGNEVSAGRFREDLYYRLCIFELVVPALRERQEDILLLARCFLDKSTQKIGKEIIGFQPEVTDRLIQYEWPGNVRQLENTIEHAVVLCQGKRIGLDDLPKAVRSAQGGGSVANAIRKIDDLEREQILAAIKLLDGDKTEAAKQLGISLSSLYQKLKRYQTLPV</sequence>
<dbReference type="PROSITE" id="PS00675">
    <property type="entry name" value="SIGMA54_INTERACT_1"/>
    <property type="match status" value="1"/>
</dbReference>
<organism evidence="8 9">
    <name type="scientific">Trichlorobacter lovleyi (strain ATCC BAA-1151 / DSM 17278 / SZ)</name>
    <name type="common">Geobacter lovleyi</name>
    <dbReference type="NCBI Taxonomy" id="398767"/>
    <lineage>
        <taxon>Bacteria</taxon>
        <taxon>Pseudomonadati</taxon>
        <taxon>Thermodesulfobacteriota</taxon>
        <taxon>Desulfuromonadia</taxon>
        <taxon>Geobacterales</taxon>
        <taxon>Geobacteraceae</taxon>
        <taxon>Trichlorobacter</taxon>
    </lineage>
</organism>
<dbReference type="CDD" id="cd00009">
    <property type="entry name" value="AAA"/>
    <property type="match status" value="1"/>
</dbReference>
<dbReference type="GO" id="GO:0006355">
    <property type="term" value="P:regulation of DNA-templated transcription"/>
    <property type="evidence" value="ECO:0007669"/>
    <property type="project" value="InterPro"/>
</dbReference>
<keyword evidence="2" id="KW-0067">ATP-binding</keyword>
<evidence type="ECO:0000313" key="9">
    <source>
        <dbReference type="Proteomes" id="UP000002420"/>
    </source>
</evidence>
<dbReference type="SMART" id="SM00382">
    <property type="entry name" value="AAA"/>
    <property type="match status" value="1"/>
</dbReference>
<dbReference type="FunFam" id="1.10.8.60:FF:000014">
    <property type="entry name" value="DNA-binding transcriptional regulator NtrC"/>
    <property type="match status" value="1"/>
</dbReference>
<dbReference type="FunFam" id="3.40.50.300:FF:000006">
    <property type="entry name" value="DNA-binding transcriptional regulator NtrC"/>
    <property type="match status" value="1"/>
</dbReference>
<dbReference type="InterPro" id="IPR027417">
    <property type="entry name" value="P-loop_NTPase"/>
</dbReference>
<keyword evidence="4" id="KW-0238">DNA-binding</keyword>
<dbReference type="GO" id="GO:0043565">
    <property type="term" value="F:sequence-specific DNA binding"/>
    <property type="evidence" value="ECO:0007669"/>
    <property type="project" value="InterPro"/>
</dbReference>
<dbReference type="PROSITE" id="PS00676">
    <property type="entry name" value="SIGMA54_INTERACT_2"/>
    <property type="match status" value="1"/>
</dbReference>
<keyword evidence="1" id="KW-0547">Nucleotide-binding</keyword>
<dbReference type="InterPro" id="IPR025944">
    <property type="entry name" value="Sigma_54_int_dom_CS"/>
</dbReference>
<dbReference type="PROSITE" id="PS50045">
    <property type="entry name" value="SIGMA54_INTERACT_4"/>
    <property type="match status" value="1"/>
</dbReference>
<dbReference type="InterPro" id="IPR024096">
    <property type="entry name" value="NO_sig/Golgi_transp_ligand-bd"/>
</dbReference>
<name>B3E546_TRIL1</name>
<dbReference type="PANTHER" id="PTHR32071">
    <property type="entry name" value="TRANSCRIPTIONAL REGULATORY PROTEIN"/>
    <property type="match status" value="1"/>
</dbReference>
<dbReference type="InterPro" id="IPR009057">
    <property type="entry name" value="Homeodomain-like_sf"/>
</dbReference>
<proteinExistence type="predicted"/>
<evidence type="ECO:0000256" key="6">
    <source>
        <dbReference type="ARBA" id="ARBA00023163"/>
    </source>
</evidence>
<evidence type="ECO:0000256" key="3">
    <source>
        <dbReference type="ARBA" id="ARBA00023015"/>
    </source>
</evidence>
<dbReference type="Proteomes" id="UP000002420">
    <property type="component" value="Chromosome"/>
</dbReference>
<gene>
    <name evidence="8" type="ordered locus">Glov_0888</name>
</gene>
<keyword evidence="6" id="KW-0804">Transcription</keyword>
<evidence type="ECO:0000313" key="8">
    <source>
        <dbReference type="EMBL" id="ACD94611.1"/>
    </source>
</evidence>
<dbReference type="InterPro" id="IPR025662">
    <property type="entry name" value="Sigma_54_int_dom_ATP-bd_1"/>
</dbReference>
<evidence type="ECO:0000256" key="5">
    <source>
        <dbReference type="ARBA" id="ARBA00023159"/>
    </source>
</evidence>
<dbReference type="Gene3D" id="3.40.50.300">
    <property type="entry name" value="P-loop containing nucleotide triphosphate hydrolases"/>
    <property type="match status" value="1"/>
</dbReference>